<organism evidence="2 3">
    <name type="scientific">Solimonas terrae</name>
    <dbReference type="NCBI Taxonomy" id="1396819"/>
    <lineage>
        <taxon>Bacteria</taxon>
        <taxon>Pseudomonadati</taxon>
        <taxon>Pseudomonadota</taxon>
        <taxon>Gammaproteobacteria</taxon>
        <taxon>Nevskiales</taxon>
        <taxon>Nevskiaceae</taxon>
        <taxon>Solimonas</taxon>
    </lineage>
</organism>
<evidence type="ECO:0008006" key="4">
    <source>
        <dbReference type="Google" id="ProtNLM"/>
    </source>
</evidence>
<evidence type="ECO:0000313" key="2">
    <source>
        <dbReference type="EMBL" id="NGY06851.1"/>
    </source>
</evidence>
<reference evidence="2 3" key="1">
    <citation type="journal article" date="2014" name="Int. J. Syst. Evol. Microbiol.">
        <title>Solimonas terrae sp. nov., isolated from soil.</title>
        <authorList>
            <person name="Kim S.J."/>
            <person name="Moon J.Y."/>
            <person name="Weon H.Y."/>
            <person name="Ahn J.H."/>
            <person name="Chen W.M."/>
            <person name="Kwon S.W."/>
        </authorList>
    </citation>
    <scope>NUCLEOTIDE SEQUENCE [LARGE SCALE GENOMIC DNA]</scope>
    <source>
        <strain evidence="2 3">KIS83-12</strain>
    </source>
</reference>
<keyword evidence="3" id="KW-1185">Reference proteome</keyword>
<dbReference type="EMBL" id="JAAMOW010000011">
    <property type="protein sequence ID" value="NGY06851.1"/>
    <property type="molecule type" value="Genomic_DNA"/>
</dbReference>
<feature type="chain" id="PRO_5026682086" description="Phosphodiesterase" evidence="1">
    <location>
        <begin position="21"/>
        <end position="111"/>
    </location>
</feature>
<feature type="signal peptide" evidence="1">
    <location>
        <begin position="1"/>
        <end position="20"/>
    </location>
</feature>
<dbReference type="AlphaFoldDB" id="A0A6M2BXE8"/>
<comment type="caution">
    <text evidence="2">The sequence shown here is derived from an EMBL/GenBank/DDBJ whole genome shotgun (WGS) entry which is preliminary data.</text>
</comment>
<protein>
    <recommendedName>
        <fullName evidence="4">Phosphodiesterase</fullName>
    </recommendedName>
</protein>
<accession>A0A6M2BXE8</accession>
<dbReference type="Proteomes" id="UP000472676">
    <property type="component" value="Unassembled WGS sequence"/>
</dbReference>
<gene>
    <name evidence="2" type="ORF">G7Y85_18920</name>
</gene>
<sequence>MMAAALCGLIVSAYALPASADELVMPPAGEMPPHPVILPHRGEHEATVLKEFGEPRQRHAPVGGGSPKHPPITRWDYDGYSVFFERTTVVDVVVKGDPPPISHVDELKRTP</sequence>
<proteinExistence type="predicted"/>
<evidence type="ECO:0000313" key="3">
    <source>
        <dbReference type="Proteomes" id="UP000472676"/>
    </source>
</evidence>
<name>A0A6M2BXE8_9GAMM</name>
<evidence type="ECO:0000256" key="1">
    <source>
        <dbReference type="SAM" id="SignalP"/>
    </source>
</evidence>
<keyword evidence="1" id="KW-0732">Signal</keyword>